<feature type="region of interest" description="Disordered" evidence="1">
    <location>
        <begin position="392"/>
        <end position="468"/>
    </location>
</feature>
<feature type="region of interest" description="Disordered" evidence="1">
    <location>
        <begin position="114"/>
        <end position="221"/>
    </location>
</feature>
<gene>
    <name evidence="3" type="ORF">BCR41DRAFT_422766</name>
</gene>
<dbReference type="InParanoid" id="A0A1Y2GKS9"/>
<name>A0A1Y2GKS9_9FUNG</name>
<feature type="region of interest" description="Disordered" evidence="1">
    <location>
        <begin position="261"/>
        <end position="327"/>
    </location>
</feature>
<evidence type="ECO:0000313" key="3">
    <source>
        <dbReference type="EMBL" id="ORZ13873.1"/>
    </source>
</evidence>
<keyword evidence="4" id="KW-1185">Reference proteome</keyword>
<feature type="compositionally biased region" description="Polar residues" evidence="1">
    <location>
        <begin position="300"/>
        <end position="313"/>
    </location>
</feature>
<feature type="compositionally biased region" description="Low complexity" evidence="1">
    <location>
        <begin position="392"/>
        <end position="406"/>
    </location>
</feature>
<feature type="compositionally biased region" description="Low complexity" evidence="1">
    <location>
        <begin position="205"/>
        <end position="221"/>
    </location>
</feature>
<keyword evidence="2" id="KW-1133">Transmembrane helix</keyword>
<keyword evidence="2" id="KW-0812">Transmembrane</keyword>
<evidence type="ECO:0000256" key="2">
    <source>
        <dbReference type="SAM" id="Phobius"/>
    </source>
</evidence>
<reference evidence="3 4" key="1">
    <citation type="submission" date="2016-07" db="EMBL/GenBank/DDBJ databases">
        <title>Pervasive Adenine N6-methylation of Active Genes in Fungi.</title>
        <authorList>
            <consortium name="DOE Joint Genome Institute"/>
            <person name="Mondo S.J."/>
            <person name="Dannebaum R.O."/>
            <person name="Kuo R.C."/>
            <person name="Labutti K."/>
            <person name="Haridas S."/>
            <person name="Kuo A."/>
            <person name="Salamov A."/>
            <person name="Ahrendt S.R."/>
            <person name="Lipzen A."/>
            <person name="Sullivan W."/>
            <person name="Andreopoulos W.B."/>
            <person name="Clum A."/>
            <person name="Lindquist E."/>
            <person name="Daum C."/>
            <person name="Ramamoorthy G.K."/>
            <person name="Gryganskyi A."/>
            <person name="Culley D."/>
            <person name="Magnuson J.K."/>
            <person name="James T.Y."/>
            <person name="O'Malley M.A."/>
            <person name="Stajich J.E."/>
            <person name="Spatafora J.W."/>
            <person name="Visel A."/>
            <person name="Grigoriev I.V."/>
        </authorList>
    </citation>
    <scope>NUCLEOTIDE SEQUENCE [LARGE SCALE GENOMIC DNA]</scope>
    <source>
        <strain evidence="3 4">NRRL 3116</strain>
    </source>
</reference>
<feature type="compositionally biased region" description="Basic residues" evidence="1">
    <location>
        <begin position="446"/>
        <end position="459"/>
    </location>
</feature>
<organism evidence="3 4">
    <name type="scientific">Lobosporangium transversale</name>
    <dbReference type="NCBI Taxonomy" id="64571"/>
    <lineage>
        <taxon>Eukaryota</taxon>
        <taxon>Fungi</taxon>
        <taxon>Fungi incertae sedis</taxon>
        <taxon>Mucoromycota</taxon>
        <taxon>Mortierellomycotina</taxon>
        <taxon>Mortierellomycetes</taxon>
        <taxon>Mortierellales</taxon>
        <taxon>Mortierellaceae</taxon>
        <taxon>Lobosporangium</taxon>
    </lineage>
</organism>
<dbReference type="OrthoDB" id="2441076at2759"/>
<feature type="compositionally biased region" description="Pro residues" evidence="1">
    <location>
        <begin position="269"/>
        <end position="295"/>
    </location>
</feature>
<dbReference type="GeneID" id="33572037"/>
<dbReference type="AlphaFoldDB" id="A0A1Y2GKS9"/>
<sequence length="594" mass="63905">MSIVFTVLFAGTAVGLGRGSNLAIMSQAACFILPIVALLWLRVRKEMKARARKRFKHQSQKLLRGWTAHDFVAHAIQWKIRVRPKSVALPWYNPTTSSTNPDPGITAQVNMTETSTGTRSGVVPQQDHTRGIDLSTRGVIDPPHRSLENVVVNVEAPSAPVGQRSRNEANTNTRASTDNNNQDNNINNDHGPEEEGSEGTAGGLQSSSTSSQPISDIPNEVVTSRTISTSTIAPAATSLSRRPSIAATRRVVEDVYSVLRHSNTNPTSTPTPPSSSSPSLPPTSLPSPSPSPTPLPSSSEHPNTLQRQTSSLHPSISDDFSPPPSTPSKWEPLLDLLRDLHCCAFLFNEPRVWMIEISIREGVLDEYSFPVPTPAYCDYRLPGYDDVIAAAASPSPSSSTPPSSLSNNIQARFFSSPPPAYESDPENESDIGEEEEDGGNDDHHNNAHNRNHNHNHNHNNHNGQVEIHVGPTRSTVPTIVTTGTSSATVAAAAAAVRDLVTVLDASNPDTIATTTTTTTTAAAAARGRNTHFQQPVEMTAIIISSAPAHLNTYVMRPLGDIRTSTDTTTTTISSVLSNDSIFSFEDTEGEMKTK</sequence>
<keyword evidence="2" id="KW-0472">Membrane</keyword>
<evidence type="ECO:0000313" key="4">
    <source>
        <dbReference type="Proteomes" id="UP000193648"/>
    </source>
</evidence>
<accession>A0A1Y2GKS9</accession>
<feature type="transmembrane region" description="Helical" evidence="2">
    <location>
        <begin position="25"/>
        <end position="43"/>
    </location>
</feature>
<feature type="compositionally biased region" description="Polar residues" evidence="1">
    <location>
        <begin position="168"/>
        <end position="177"/>
    </location>
</feature>
<dbReference type="RefSeq" id="XP_021880657.1">
    <property type="nucleotide sequence ID" value="XM_022030195.1"/>
</dbReference>
<dbReference type="EMBL" id="MCFF01000022">
    <property type="protein sequence ID" value="ORZ13873.1"/>
    <property type="molecule type" value="Genomic_DNA"/>
</dbReference>
<feature type="compositionally biased region" description="Low complexity" evidence="1">
    <location>
        <begin position="178"/>
        <end position="189"/>
    </location>
</feature>
<feature type="compositionally biased region" description="Acidic residues" evidence="1">
    <location>
        <begin position="423"/>
        <end position="439"/>
    </location>
</feature>
<dbReference type="Proteomes" id="UP000193648">
    <property type="component" value="Unassembled WGS sequence"/>
</dbReference>
<proteinExistence type="predicted"/>
<protein>
    <submittedName>
        <fullName evidence="3">Uncharacterized protein</fullName>
    </submittedName>
</protein>
<comment type="caution">
    <text evidence="3">The sequence shown here is derived from an EMBL/GenBank/DDBJ whole genome shotgun (WGS) entry which is preliminary data.</text>
</comment>
<evidence type="ECO:0000256" key="1">
    <source>
        <dbReference type="SAM" id="MobiDB-lite"/>
    </source>
</evidence>